<organism evidence="3 4">
    <name type="scientific">Nadsonia fulvescens var. elongata DSM 6958</name>
    <dbReference type="NCBI Taxonomy" id="857566"/>
    <lineage>
        <taxon>Eukaryota</taxon>
        <taxon>Fungi</taxon>
        <taxon>Dikarya</taxon>
        <taxon>Ascomycota</taxon>
        <taxon>Saccharomycotina</taxon>
        <taxon>Dipodascomycetes</taxon>
        <taxon>Dipodascales</taxon>
        <taxon>Dipodascales incertae sedis</taxon>
        <taxon>Nadsonia</taxon>
    </lineage>
</organism>
<keyword evidence="4" id="KW-1185">Reference proteome</keyword>
<accession>A0A1E3PRT6</accession>
<feature type="compositionally biased region" description="Basic residues" evidence="1">
    <location>
        <begin position="340"/>
        <end position="352"/>
    </location>
</feature>
<protein>
    <recommendedName>
        <fullName evidence="2">Histone lysine methyltransferase SET associated domain-containing protein</fullName>
    </recommendedName>
</protein>
<dbReference type="Pfam" id="PF11767">
    <property type="entry name" value="SET_assoc"/>
    <property type="match status" value="1"/>
</dbReference>
<dbReference type="EMBL" id="KV454406">
    <property type="protein sequence ID" value="ODQ68129.1"/>
    <property type="molecule type" value="Genomic_DNA"/>
</dbReference>
<reference evidence="3 4" key="1">
    <citation type="journal article" date="2016" name="Proc. Natl. Acad. Sci. U.S.A.">
        <title>Comparative genomics of biotechnologically important yeasts.</title>
        <authorList>
            <person name="Riley R."/>
            <person name="Haridas S."/>
            <person name="Wolfe K.H."/>
            <person name="Lopes M.R."/>
            <person name="Hittinger C.T."/>
            <person name="Goeker M."/>
            <person name="Salamov A.A."/>
            <person name="Wisecaver J.H."/>
            <person name="Long T.M."/>
            <person name="Calvey C.H."/>
            <person name="Aerts A.L."/>
            <person name="Barry K.W."/>
            <person name="Choi C."/>
            <person name="Clum A."/>
            <person name="Coughlan A.Y."/>
            <person name="Deshpande S."/>
            <person name="Douglass A.P."/>
            <person name="Hanson S.J."/>
            <person name="Klenk H.-P."/>
            <person name="LaButti K.M."/>
            <person name="Lapidus A."/>
            <person name="Lindquist E.A."/>
            <person name="Lipzen A.M."/>
            <person name="Meier-Kolthoff J.P."/>
            <person name="Ohm R.A."/>
            <person name="Otillar R.P."/>
            <person name="Pangilinan J.L."/>
            <person name="Peng Y."/>
            <person name="Rokas A."/>
            <person name="Rosa C.A."/>
            <person name="Scheuner C."/>
            <person name="Sibirny A.A."/>
            <person name="Slot J.C."/>
            <person name="Stielow J.B."/>
            <person name="Sun H."/>
            <person name="Kurtzman C.P."/>
            <person name="Blackwell M."/>
            <person name="Grigoriev I.V."/>
            <person name="Jeffries T.W."/>
        </authorList>
    </citation>
    <scope>NUCLEOTIDE SEQUENCE [LARGE SCALE GENOMIC DNA]</scope>
    <source>
        <strain evidence="3 4">DSM 6958</strain>
    </source>
</reference>
<name>A0A1E3PRT6_9ASCO</name>
<dbReference type="AlphaFoldDB" id="A0A1E3PRT6"/>
<evidence type="ECO:0000256" key="1">
    <source>
        <dbReference type="SAM" id="MobiDB-lite"/>
    </source>
</evidence>
<evidence type="ECO:0000313" key="3">
    <source>
        <dbReference type="EMBL" id="ODQ68129.1"/>
    </source>
</evidence>
<feature type="region of interest" description="Disordered" evidence="1">
    <location>
        <begin position="333"/>
        <end position="352"/>
    </location>
</feature>
<evidence type="ECO:0000259" key="2">
    <source>
        <dbReference type="Pfam" id="PF11767"/>
    </source>
</evidence>
<feature type="region of interest" description="Disordered" evidence="1">
    <location>
        <begin position="67"/>
        <end position="97"/>
    </location>
</feature>
<proteinExistence type="predicted"/>
<gene>
    <name evidence="3" type="ORF">NADFUDRAFT_81182</name>
</gene>
<evidence type="ECO:0000313" key="4">
    <source>
        <dbReference type="Proteomes" id="UP000095009"/>
    </source>
</evidence>
<feature type="domain" description="Histone lysine methyltransferase SET associated" evidence="2">
    <location>
        <begin position="147"/>
        <end position="210"/>
    </location>
</feature>
<dbReference type="InterPro" id="IPR024636">
    <property type="entry name" value="SET_assoc"/>
</dbReference>
<dbReference type="STRING" id="857566.A0A1E3PRT6"/>
<dbReference type="Proteomes" id="UP000095009">
    <property type="component" value="Unassembled WGS sequence"/>
</dbReference>
<feature type="non-terminal residue" evidence="3">
    <location>
        <position position="352"/>
    </location>
</feature>
<sequence length="352" mass="40636">MSLGLCRVRYKGFGGNAIHLAHESATRAVNEGCLLKIDMKRIQVQFDDTGELGIKLREKIVKGRQMDFAISKAPSGPRSLREEQKHPSSSTQGHSISGFVEKKVEKESSLRSKKQQEKITFFPATSDQEYFHSLLECRIGKKPFIRIKNRYAPTDKFTRADIQKFLRDFDIDMVLNDTAAFYIIFKSSRECKECYNDLNGRLFYDSKMYMDLFLSGYTLEKKDSMNTCSHLSENSVFSKSVHKKYNSPLEEARDIIMKDIRDHLMRDIREKVSAPALFENLDPAKFKEKIADLTPAIFEQPKFESASEISLADNEIKTQGSLQLLRRFKRKGTEETDSKKLKKRMIARPMNH</sequence>